<dbReference type="PROSITE" id="PS50003">
    <property type="entry name" value="PH_DOMAIN"/>
    <property type="match status" value="1"/>
</dbReference>
<keyword evidence="15" id="KW-0176">Collagen</keyword>
<evidence type="ECO:0000256" key="8">
    <source>
        <dbReference type="ARBA" id="ARBA00022824"/>
    </source>
</evidence>
<keyword evidence="9" id="KW-0333">Golgi apparatus</keyword>
<evidence type="ECO:0000256" key="12">
    <source>
        <dbReference type="ARBA" id="ARBA00031527"/>
    </source>
</evidence>
<dbReference type="InterPro" id="IPR001849">
    <property type="entry name" value="PH_domain"/>
</dbReference>
<accession>A0A164LLT3</accession>
<evidence type="ECO:0000313" key="15">
    <source>
        <dbReference type="EMBL" id="KZS04237.1"/>
    </source>
</evidence>
<dbReference type="Pfam" id="PF01852">
    <property type="entry name" value="START"/>
    <property type="match status" value="1"/>
</dbReference>
<dbReference type="SMART" id="SM00233">
    <property type="entry name" value="PH"/>
    <property type="match status" value="1"/>
</dbReference>
<evidence type="ECO:0000256" key="11">
    <source>
        <dbReference type="ARBA" id="ARBA00023055"/>
    </source>
</evidence>
<organism evidence="15 16">
    <name type="scientific">Daphnia magna</name>
    <dbReference type="NCBI Taxonomy" id="35525"/>
    <lineage>
        <taxon>Eukaryota</taxon>
        <taxon>Metazoa</taxon>
        <taxon>Ecdysozoa</taxon>
        <taxon>Arthropoda</taxon>
        <taxon>Crustacea</taxon>
        <taxon>Branchiopoda</taxon>
        <taxon>Diplostraca</taxon>
        <taxon>Cladocera</taxon>
        <taxon>Anomopoda</taxon>
        <taxon>Daphniidae</taxon>
        <taxon>Daphnia</taxon>
    </lineage>
</organism>
<evidence type="ECO:0000256" key="3">
    <source>
        <dbReference type="ARBA" id="ARBA00004496"/>
    </source>
</evidence>
<dbReference type="GO" id="GO:0035621">
    <property type="term" value="P:ER to Golgi ceramide transport"/>
    <property type="evidence" value="ECO:0007669"/>
    <property type="project" value="TreeGrafter"/>
</dbReference>
<dbReference type="InterPro" id="IPR011993">
    <property type="entry name" value="PH-like_dom_sf"/>
</dbReference>
<dbReference type="GO" id="GO:0005794">
    <property type="term" value="C:Golgi apparatus"/>
    <property type="evidence" value="ECO:0007669"/>
    <property type="project" value="UniProtKB-SubCell"/>
</dbReference>
<dbReference type="PROSITE" id="PS50848">
    <property type="entry name" value="START"/>
    <property type="match status" value="1"/>
</dbReference>
<dbReference type="AlphaFoldDB" id="A0A164LLT3"/>
<evidence type="ECO:0000256" key="5">
    <source>
        <dbReference type="ARBA" id="ARBA00021440"/>
    </source>
</evidence>
<evidence type="ECO:0000256" key="4">
    <source>
        <dbReference type="ARBA" id="ARBA00004555"/>
    </source>
</evidence>
<dbReference type="GO" id="GO:0005581">
    <property type="term" value="C:collagen trimer"/>
    <property type="evidence" value="ECO:0007669"/>
    <property type="project" value="UniProtKB-KW"/>
</dbReference>
<keyword evidence="6" id="KW-0813">Transport</keyword>
<keyword evidence="7" id="KW-0963">Cytoplasm</keyword>
<dbReference type="PANTHER" id="PTHR19308:SF53">
    <property type="entry name" value="CERAMIDE TRANSFER PROTEIN"/>
    <property type="match status" value="1"/>
</dbReference>
<dbReference type="FunFam" id="3.30.530.20:FF:000003">
    <property type="entry name" value="Collagen type IV alpha-3-binding protein-like protein"/>
    <property type="match status" value="1"/>
</dbReference>
<keyword evidence="16" id="KW-1185">Reference proteome</keyword>
<dbReference type="GO" id="GO:0005783">
    <property type="term" value="C:endoplasmic reticulum"/>
    <property type="evidence" value="ECO:0007669"/>
    <property type="project" value="UniProtKB-SubCell"/>
</dbReference>
<dbReference type="Proteomes" id="UP000076858">
    <property type="component" value="Unassembled WGS sequence"/>
</dbReference>
<keyword evidence="10" id="KW-0175">Coiled coil</keyword>
<dbReference type="PANTHER" id="PTHR19308">
    <property type="entry name" value="PHOSPHATIDYLCHOLINE TRANSFER PROTEIN"/>
    <property type="match status" value="1"/>
</dbReference>
<comment type="subcellular location">
    <subcellularLocation>
        <location evidence="3">Cytoplasm</location>
    </subcellularLocation>
    <subcellularLocation>
        <location evidence="2">Endoplasmic reticulum</location>
    </subcellularLocation>
    <subcellularLocation>
        <location evidence="4">Golgi apparatus</location>
    </subcellularLocation>
</comment>
<dbReference type="CDD" id="cd13283">
    <property type="entry name" value="PH_GPBP"/>
    <property type="match status" value="1"/>
</dbReference>
<reference evidence="15 16" key="1">
    <citation type="submission" date="2016-03" db="EMBL/GenBank/DDBJ databases">
        <title>EvidentialGene: Evidence-directed Construction of Genes on Genomes.</title>
        <authorList>
            <person name="Gilbert D.G."/>
            <person name="Choi J.-H."/>
            <person name="Mockaitis K."/>
            <person name="Colbourne J."/>
            <person name="Pfrender M."/>
        </authorList>
    </citation>
    <scope>NUCLEOTIDE SEQUENCE [LARGE SCALE GENOMIC DNA]</scope>
    <source>
        <strain evidence="15 16">Xinb3</strain>
        <tissue evidence="15">Complete organism</tissue>
    </source>
</reference>
<dbReference type="InterPro" id="IPR002913">
    <property type="entry name" value="START_lipid-bd_dom"/>
</dbReference>
<dbReference type="EMBL" id="LRGB01003123">
    <property type="protein sequence ID" value="KZS04237.1"/>
    <property type="molecule type" value="Genomic_DNA"/>
</dbReference>
<comment type="catalytic activity">
    <reaction evidence="1">
        <text>N-hexadecanoylsphing-4-enine(in) = N-hexadecanoylsphing-4-enine(out)</text>
        <dbReference type="Rhea" id="RHEA:45720"/>
        <dbReference type="ChEBI" id="CHEBI:72959"/>
    </reaction>
</comment>
<dbReference type="CDD" id="cd08872">
    <property type="entry name" value="START_STARD11-like"/>
    <property type="match status" value="1"/>
</dbReference>
<protein>
    <recommendedName>
        <fullName evidence="5">Ceramide transfer protein</fullName>
    </recommendedName>
    <alternativeName>
        <fullName evidence="12">Collagen type IV alpha-3-binding protein</fullName>
    </alternativeName>
</protein>
<dbReference type="InterPro" id="IPR023393">
    <property type="entry name" value="START-like_dom_sf"/>
</dbReference>
<dbReference type="FunFam" id="2.30.29.30:FF:000382">
    <property type="entry name" value="Uncharacterized protein, isoform A"/>
    <property type="match status" value="1"/>
</dbReference>
<dbReference type="SUPFAM" id="SSF55961">
    <property type="entry name" value="Bet v1-like"/>
    <property type="match status" value="1"/>
</dbReference>
<evidence type="ECO:0000256" key="9">
    <source>
        <dbReference type="ARBA" id="ARBA00023034"/>
    </source>
</evidence>
<gene>
    <name evidence="15" type="ORF">APZ42_032514</name>
</gene>
<sequence length="623" mass="71191">MSDKNSLDFSDDEEDVEVGAMNANVAQEISGTLSKWTNYIHGWQDRYIVVKDGVMAYYKSQQDTGYGCRGSVSICQASIKPHEFDECRYDVCVNDSVWYLRAESPEEKQRWLTFLESHKVEYESNNGHLRRHGSAVSLTSNNFSTASASSFRKGRGLREKLAEMETYRDILIRQVDTLQGFFDACATAAASIRVREVNANGIGSDSDDETLITDMKAMRANVVKMPDEILIERGSHAVDFRGEALTFKATTAGVLARLQHCLDLFTQSQDGWRRRLEREVEKRKKVEDLYRQALEELRIVSESKPHQQLLGQRIGHEPLHYQQQLSAESKRIVLVGGPDYQEGPHSTIGEDEFYDAVEAGLDKIDEEQQYLERLKNKQVVRFASQAPAHPLWPEIERVTLEQLQYARLGVEGGVWQLFAEDGEMKMYKREEEVDGLAVDPLKAVHTVKGVTGREMTHYFFSPDVRFEWETTLEQMKVLETIADDTLVILQIHKRVWPASQRDALFWSHVRRVPNDTDRDAQDIWIACNHSTEHHEAPSNEGKMVRVALTVCLVCQTSIEPPADGGPVTRDHLTCKITYCSVVNPGGWVPTSALRAVYKREYPKFLKRFTQYVKDRCDKQPILF</sequence>
<evidence type="ECO:0000259" key="14">
    <source>
        <dbReference type="PROSITE" id="PS50848"/>
    </source>
</evidence>
<comment type="caution">
    <text evidence="15">The sequence shown here is derived from an EMBL/GenBank/DDBJ whole genome shotgun (WGS) entry which is preliminary data.</text>
</comment>
<dbReference type="GO" id="GO:0008289">
    <property type="term" value="F:lipid binding"/>
    <property type="evidence" value="ECO:0007669"/>
    <property type="project" value="InterPro"/>
</dbReference>
<name>A0A164LLT3_9CRUS</name>
<dbReference type="SMART" id="SM00234">
    <property type="entry name" value="START"/>
    <property type="match status" value="1"/>
</dbReference>
<dbReference type="Pfam" id="PF00169">
    <property type="entry name" value="PH"/>
    <property type="match status" value="1"/>
</dbReference>
<dbReference type="InterPro" id="IPR041952">
    <property type="entry name" value="STARD11_START"/>
</dbReference>
<evidence type="ECO:0000256" key="7">
    <source>
        <dbReference type="ARBA" id="ARBA00022490"/>
    </source>
</evidence>
<evidence type="ECO:0000256" key="6">
    <source>
        <dbReference type="ARBA" id="ARBA00022448"/>
    </source>
</evidence>
<feature type="domain" description="PH" evidence="13">
    <location>
        <begin position="26"/>
        <end position="120"/>
    </location>
</feature>
<keyword evidence="8" id="KW-0256">Endoplasmic reticulum</keyword>
<evidence type="ECO:0000256" key="10">
    <source>
        <dbReference type="ARBA" id="ARBA00023054"/>
    </source>
</evidence>
<dbReference type="Gene3D" id="3.30.530.20">
    <property type="match status" value="1"/>
</dbReference>
<evidence type="ECO:0000313" key="16">
    <source>
        <dbReference type="Proteomes" id="UP000076858"/>
    </source>
</evidence>
<dbReference type="InterPro" id="IPR051213">
    <property type="entry name" value="START_lipid_transfer"/>
</dbReference>
<feature type="domain" description="START" evidence="14">
    <location>
        <begin position="415"/>
        <end position="617"/>
    </location>
</feature>
<dbReference type="OrthoDB" id="2344588at2759"/>
<evidence type="ECO:0000256" key="1">
    <source>
        <dbReference type="ARBA" id="ARBA00000074"/>
    </source>
</evidence>
<dbReference type="STRING" id="35525.A0A164LLT3"/>
<keyword evidence="11" id="KW-0445">Lipid transport</keyword>
<evidence type="ECO:0000256" key="2">
    <source>
        <dbReference type="ARBA" id="ARBA00004240"/>
    </source>
</evidence>
<dbReference type="Gene3D" id="2.30.29.30">
    <property type="entry name" value="Pleckstrin-homology domain (PH domain)/Phosphotyrosine-binding domain (PTB)"/>
    <property type="match status" value="1"/>
</dbReference>
<dbReference type="SUPFAM" id="SSF50729">
    <property type="entry name" value="PH domain-like"/>
    <property type="match status" value="1"/>
</dbReference>
<evidence type="ECO:0000259" key="13">
    <source>
        <dbReference type="PROSITE" id="PS50003"/>
    </source>
</evidence>
<proteinExistence type="predicted"/>